<gene>
    <name evidence="2" type="ORF">LCGC14_2122470</name>
</gene>
<organism evidence="2">
    <name type="scientific">marine sediment metagenome</name>
    <dbReference type="NCBI Taxonomy" id="412755"/>
    <lineage>
        <taxon>unclassified sequences</taxon>
        <taxon>metagenomes</taxon>
        <taxon>ecological metagenomes</taxon>
    </lineage>
</organism>
<accession>A0A0F9EQY1</accession>
<dbReference type="Gene3D" id="3.40.50.300">
    <property type="entry name" value="P-loop containing nucleotide triphosphate hydrolases"/>
    <property type="match status" value="1"/>
</dbReference>
<sequence length="197" mass="22341">GGEKARLALALIAWQKPNLLILDEPTNHLDMEVRDALLLAMQQFEGAVLLVSHDRYLLRHTVDDFWLVANGQVLNYDGDLADYQKHLSQINANDEPASSIKTDDNKTKRQQAAALRTQLAPLKKSVTLAEKSMAKIEPTLVAIEQRLADPSIYEQNNKDELKAVLKQQSELREAMEVHEIEWMDAVEQLEQAEVAYR</sequence>
<keyword evidence="1" id="KW-0677">Repeat</keyword>
<dbReference type="SUPFAM" id="SSF52540">
    <property type="entry name" value="P-loop containing nucleoside triphosphate hydrolases"/>
    <property type="match status" value="1"/>
</dbReference>
<reference evidence="2" key="1">
    <citation type="journal article" date="2015" name="Nature">
        <title>Complex archaea that bridge the gap between prokaryotes and eukaryotes.</title>
        <authorList>
            <person name="Spang A."/>
            <person name="Saw J.H."/>
            <person name="Jorgensen S.L."/>
            <person name="Zaremba-Niedzwiedzka K."/>
            <person name="Martijn J."/>
            <person name="Lind A.E."/>
            <person name="van Eijk R."/>
            <person name="Schleper C."/>
            <person name="Guy L."/>
            <person name="Ettema T.J."/>
        </authorList>
    </citation>
    <scope>NUCLEOTIDE SEQUENCE</scope>
</reference>
<protein>
    <submittedName>
        <fullName evidence="2">Uncharacterized protein</fullName>
    </submittedName>
</protein>
<feature type="non-terminal residue" evidence="2">
    <location>
        <position position="1"/>
    </location>
</feature>
<proteinExistence type="predicted"/>
<name>A0A0F9EQY1_9ZZZZ</name>
<evidence type="ECO:0000256" key="1">
    <source>
        <dbReference type="ARBA" id="ARBA00022737"/>
    </source>
</evidence>
<dbReference type="PANTHER" id="PTHR19211:SF14">
    <property type="entry name" value="ATP-BINDING CASSETTE SUB-FAMILY F MEMBER 1"/>
    <property type="match status" value="1"/>
</dbReference>
<dbReference type="EMBL" id="LAZR01026454">
    <property type="protein sequence ID" value="KKL68691.1"/>
    <property type="molecule type" value="Genomic_DNA"/>
</dbReference>
<dbReference type="InterPro" id="IPR050611">
    <property type="entry name" value="ABCF"/>
</dbReference>
<dbReference type="PANTHER" id="PTHR19211">
    <property type="entry name" value="ATP-BINDING TRANSPORT PROTEIN-RELATED"/>
    <property type="match status" value="1"/>
</dbReference>
<dbReference type="InterPro" id="IPR027417">
    <property type="entry name" value="P-loop_NTPase"/>
</dbReference>
<comment type="caution">
    <text evidence="2">The sequence shown here is derived from an EMBL/GenBank/DDBJ whole genome shotgun (WGS) entry which is preliminary data.</text>
</comment>
<dbReference type="AlphaFoldDB" id="A0A0F9EQY1"/>
<evidence type="ECO:0000313" key="2">
    <source>
        <dbReference type="EMBL" id="KKL68691.1"/>
    </source>
</evidence>
<dbReference type="GO" id="GO:0005524">
    <property type="term" value="F:ATP binding"/>
    <property type="evidence" value="ECO:0007669"/>
    <property type="project" value="TreeGrafter"/>
</dbReference>